<reference evidence="2" key="2">
    <citation type="submission" date="2020-09" db="EMBL/GenBank/DDBJ databases">
        <authorList>
            <person name="Sun Q."/>
            <person name="Ohkuma M."/>
        </authorList>
    </citation>
    <scope>NUCLEOTIDE SEQUENCE</scope>
    <source>
        <strain evidence="2">JCM 4988</strain>
    </source>
</reference>
<evidence type="ECO:0000256" key="1">
    <source>
        <dbReference type="SAM" id="SignalP"/>
    </source>
</evidence>
<comment type="caution">
    <text evidence="2">The sequence shown here is derived from an EMBL/GenBank/DDBJ whole genome shotgun (WGS) entry which is preliminary data.</text>
</comment>
<dbReference type="GO" id="GO:0030598">
    <property type="term" value="F:rRNA N-glycosylase activity"/>
    <property type="evidence" value="ECO:0007669"/>
    <property type="project" value="InterPro"/>
</dbReference>
<accession>A0A918QBT4</accession>
<feature type="chain" id="PRO_5037426059" description="rRNA N-glycosylase" evidence="1">
    <location>
        <begin position="34"/>
        <end position="324"/>
    </location>
</feature>
<protein>
    <recommendedName>
        <fullName evidence="4">rRNA N-glycosylase</fullName>
    </recommendedName>
</protein>
<dbReference type="PRINTS" id="PR00396">
    <property type="entry name" value="SHIGARICIN"/>
</dbReference>
<dbReference type="PROSITE" id="PS51318">
    <property type="entry name" value="TAT"/>
    <property type="match status" value="1"/>
</dbReference>
<organism evidence="2 3">
    <name type="scientific">Streptomyces inusitatus</name>
    <dbReference type="NCBI Taxonomy" id="68221"/>
    <lineage>
        <taxon>Bacteria</taxon>
        <taxon>Bacillati</taxon>
        <taxon>Actinomycetota</taxon>
        <taxon>Actinomycetes</taxon>
        <taxon>Kitasatosporales</taxon>
        <taxon>Streptomycetaceae</taxon>
        <taxon>Streptomyces</taxon>
    </lineage>
</organism>
<dbReference type="RefSeq" id="WP_190124181.1">
    <property type="nucleotide sequence ID" value="NZ_BMWG01000011.1"/>
</dbReference>
<sequence length="324" mass="36241">MTEQHALRRRSLLTAGLAATLLTPVLTAAPARAQPPVYGFRAHRWDVTDIVGLTHPGLAANAFRHFLDDIHRSIGTPTPVANVRHTEPIGNNLIEIQVIDRNQSHQHRLTLYLWADNLYLIGIRAQPDRNRPSRFYAFRDMVANGDARRARDILRHVFNDPNVEFQSLAFGSRYSGSGQLDPGERRQNLGLTIQSMAAAIAVLTGLSSTNDVPAVRDAFIRIIAATSESFRFGWMARRIETIMRYGSILEDNGMYSSTLGEYGVELQRDWAALSLWAANSTRGADPSWFYVDATRGYRNVPHALSGSGDRNLDRLMLNGYSWHG</sequence>
<gene>
    <name evidence="2" type="ORF">GCM10010387_36510</name>
</gene>
<evidence type="ECO:0000313" key="3">
    <source>
        <dbReference type="Proteomes" id="UP000630936"/>
    </source>
</evidence>
<dbReference type="AlphaFoldDB" id="A0A918QBT4"/>
<evidence type="ECO:0000313" key="2">
    <source>
        <dbReference type="EMBL" id="GGZ39118.1"/>
    </source>
</evidence>
<dbReference type="InterPro" id="IPR001574">
    <property type="entry name" value="Ribosome_inactivat_prot"/>
</dbReference>
<proteinExistence type="predicted"/>
<dbReference type="Gene3D" id="3.40.420.10">
    <property type="entry name" value="Ricin (A subunit), domain 1"/>
    <property type="match status" value="1"/>
</dbReference>
<dbReference type="Pfam" id="PF00161">
    <property type="entry name" value="RIP"/>
    <property type="match status" value="1"/>
</dbReference>
<keyword evidence="1" id="KW-0732">Signal</keyword>
<dbReference type="Proteomes" id="UP000630936">
    <property type="component" value="Unassembled WGS sequence"/>
</dbReference>
<dbReference type="InterPro" id="IPR017989">
    <property type="entry name" value="Ribosome_inactivat_1/2"/>
</dbReference>
<dbReference type="SUPFAM" id="SSF56371">
    <property type="entry name" value="Ribosome inactivating proteins (RIP)"/>
    <property type="match status" value="1"/>
</dbReference>
<dbReference type="InterPro" id="IPR006311">
    <property type="entry name" value="TAT_signal"/>
</dbReference>
<feature type="signal peptide" evidence="1">
    <location>
        <begin position="1"/>
        <end position="33"/>
    </location>
</feature>
<dbReference type="InterPro" id="IPR016138">
    <property type="entry name" value="Ribosome_inactivat_prot_sub1"/>
</dbReference>
<evidence type="ECO:0008006" key="4">
    <source>
        <dbReference type="Google" id="ProtNLM"/>
    </source>
</evidence>
<keyword evidence="3" id="KW-1185">Reference proteome</keyword>
<dbReference type="InterPro" id="IPR036041">
    <property type="entry name" value="Ribosome-inact_prot_sf"/>
</dbReference>
<name>A0A918QBT4_9ACTN</name>
<dbReference type="EMBL" id="BMWG01000011">
    <property type="protein sequence ID" value="GGZ39118.1"/>
    <property type="molecule type" value="Genomic_DNA"/>
</dbReference>
<dbReference type="GO" id="GO:0017148">
    <property type="term" value="P:negative regulation of translation"/>
    <property type="evidence" value="ECO:0007669"/>
    <property type="project" value="InterPro"/>
</dbReference>
<reference evidence="2" key="1">
    <citation type="journal article" date="2014" name="Int. J. Syst. Evol. Microbiol.">
        <title>Complete genome sequence of Corynebacterium casei LMG S-19264T (=DSM 44701T), isolated from a smear-ripened cheese.</title>
        <authorList>
            <consortium name="US DOE Joint Genome Institute (JGI-PGF)"/>
            <person name="Walter F."/>
            <person name="Albersmeier A."/>
            <person name="Kalinowski J."/>
            <person name="Ruckert C."/>
        </authorList>
    </citation>
    <scope>NUCLEOTIDE SEQUENCE</scope>
    <source>
        <strain evidence="2">JCM 4988</strain>
    </source>
</reference>